<dbReference type="CDD" id="cd13333">
    <property type="entry name" value="FERM_C_JAK2"/>
    <property type="match status" value="1"/>
</dbReference>
<keyword evidence="11" id="KW-0156">Chromatin regulator</keyword>
<evidence type="ECO:0000256" key="12">
    <source>
        <dbReference type="ARBA" id="ARBA00022999"/>
    </source>
</evidence>
<dbReference type="InterPro" id="IPR051286">
    <property type="entry name" value="JAK"/>
</dbReference>
<dbReference type="InterPro" id="IPR020635">
    <property type="entry name" value="Tyr_kinase_cat_dom"/>
</dbReference>
<dbReference type="SUPFAM" id="SSF56112">
    <property type="entry name" value="Protein kinase-like (PK-like)"/>
    <property type="match status" value="2"/>
</dbReference>
<dbReference type="SUPFAM" id="SSF55550">
    <property type="entry name" value="SH2 domain"/>
    <property type="match status" value="1"/>
</dbReference>
<evidence type="ECO:0000256" key="18">
    <source>
        <dbReference type="PROSITE-ProRule" id="PRU10141"/>
    </source>
</evidence>
<dbReference type="InterPro" id="IPR019749">
    <property type="entry name" value="Band_41_domain"/>
</dbReference>
<dbReference type="PROSITE" id="PS00107">
    <property type="entry name" value="PROTEIN_KINASE_ATP"/>
    <property type="match status" value="1"/>
</dbReference>
<dbReference type="GO" id="GO:0006325">
    <property type="term" value="P:chromatin organization"/>
    <property type="evidence" value="ECO:0007669"/>
    <property type="project" value="UniProtKB-KW"/>
</dbReference>
<evidence type="ECO:0000256" key="15">
    <source>
        <dbReference type="ARBA" id="ARBA00023242"/>
    </source>
</evidence>
<keyword evidence="6" id="KW-0808">Transferase</keyword>
<keyword evidence="13" id="KW-0472">Membrane</keyword>
<dbReference type="SMART" id="SM00295">
    <property type="entry name" value="B41"/>
    <property type="match status" value="1"/>
</dbReference>
<keyword evidence="14" id="KW-0829">Tyrosine-protein kinase</keyword>
<dbReference type="InterPro" id="IPR011009">
    <property type="entry name" value="Kinase-like_dom_sf"/>
</dbReference>
<dbReference type="Gene3D" id="2.30.29.30">
    <property type="entry name" value="Pleckstrin-homology domain (PH domain)/Phosphotyrosine-binding domain (PTB)"/>
    <property type="match status" value="1"/>
</dbReference>
<dbReference type="GO" id="GO:0008284">
    <property type="term" value="P:positive regulation of cell population proliferation"/>
    <property type="evidence" value="ECO:0007669"/>
    <property type="project" value="UniProtKB-ARBA"/>
</dbReference>
<dbReference type="InterPro" id="IPR008266">
    <property type="entry name" value="Tyr_kinase_AS"/>
</dbReference>
<dbReference type="PANTHER" id="PTHR45807">
    <property type="entry name" value="TYROSINE-PROTEIN KINASE HOPSCOTCH"/>
    <property type="match status" value="1"/>
</dbReference>
<dbReference type="EC" id="2.7.10.2" evidence="3"/>
<dbReference type="Pfam" id="PF18377">
    <property type="entry name" value="FERM_F2"/>
    <property type="match status" value="1"/>
</dbReference>
<dbReference type="GO" id="GO:0005524">
    <property type="term" value="F:ATP binding"/>
    <property type="evidence" value="ECO:0007669"/>
    <property type="project" value="UniProtKB-UniRule"/>
</dbReference>
<evidence type="ECO:0000256" key="4">
    <source>
        <dbReference type="ARBA" id="ARBA00017938"/>
    </source>
</evidence>
<dbReference type="FunFam" id="1.10.510.10:FF:000110">
    <property type="entry name" value="Tyrosine-protein kinase"/>
    <property type="match status" value="1"/>
</dbReference>
<protein>
    <recommendedName>
        <fullName evidence="4">Tyrosine-protein kinase JAK2</fullName>
        <ecNumber evidence="3">2.7.10.2</ecNumber>
    </recommendedName>
    <alternativeName>
        <fullName evidence="16">Janus kinase 2</fullName>
    </alternativeName>
</protein>
<dbReference type="GO" id="GO:0060397">
    <property type="term" value="P:growth hormone receptor signaling pathway via JAK-STAT"/>
    <property type="evidence" value="ECO:0007669"/>
    <property type="project" value="UniProtKB-ARBA"/>
</dbReference>
<dbReference type="FunFam" id="3.30.200.20:FF:000084">
    <property type="entry name" value="Tyrosine-protein kinase"/>
    <property type="match status" value="1"/>
</dbReference>
<evidence type="ECO:0000256" key="6">
    <source>
        <dbReference type="ARBA" id="ARBA00022679"/>
    </source>
</evidence>
<dbReference type="Pfam" id="PF07714">
    <property type="entry name" value="PK_Tyr_Ser-Thr"/>
    <property type="match status" value="2"/>
</dbReference>
<evidence type="ECO:0000256" key="11">
    <source>
        <dbReference type="ARBA" id="ARBA00022853"/>
    </source>
</evidence>
<evidence type="ECO:0000256" key="9">
    <source>
        <dbReference type="ARBA" id="ARBA00022777"/>
    </source>
</evidence>
<dbReference type="InterPro" id="IPR011993">
    <property type="entry name" value="PH-like_dom_sf"/>
</dbReference>
<name>A0A6Q2Y7B2_ESOLU</name>
<keyword evidence="9" id="KW-0418">Kinase</keyword>
<evidence type="ECO:0000256" key="3">
    <source>
        <dbReference type="ARBA" id="ARBA00011903"/>
    </source>
</evidence>
<dbReference type="AlphaFoldDB" id="A0A6Q2Y7B2"/>
<dbReference type="GO" id="GO:0007259">
    <property type="term" value="P:cell surface receptor signaling pathway via JAK-STAT"/>
    <property type="evidence" value="ECO:0007669"/>
    <property type="project" value="TreeGrafter"/>
</dbReference>
<dbReference type="Ensembl" id="ENSELUT00000061183.2">
    <property type="protein sequence ID" value="ENSELUP00000061859.2"/>
    <property type="gene ID" value="ENSELUG00000007410.3"/>
</dbReference>
<evidence type="ECO:0000256" key="1">
    <source>
        <dbReference type="ARBA" id="ARBA00004123"/>
    </source>
</evidence>
<dbReference type="InterPro" id="IPR041155">
    <property type="entry name" value="FERM_F1"/>
</dbReference>
<dbReference type="InterPro" id="IPR019748">
    <property type="entry name" value="FERM_central"/>
</dbReference>
<comment type="catalytic activity">
    <reaction evidence="17">
        <text>L-tyrosyl-[protein] + ATP = O-phospho-L-tyrosyl-[protein] + ADP + H(+)</text>
        <dbReference type="Rhea" id="RHEA:10596"/>
        <dbReference type="Rhea" id="RHEA-COMP:10136"/>
        <dbReference type="Rhea" id="RHEA-COMP:20101"/>
        <dbReference type="ChEBI" id="CHEBI:15378"/>
        <dbReference type="ChEBI" id="CHEBI:30616"/>
        <dbReference type="ChEBI" id="CHEBI:46858"/>
        <dbReference type="ChEBI" id="CHEBI:61978"/>
        <dbReference type="ChEBI" id="CHEBI:456216"/>
        <dbReference type="EC" id="2.7.10.2"/>
    </reaction>
</comment>
<keyword evidence="5" id="KW-0597">Phosphoprotein</keyword>
<evidence type="ECO:0000256" key="14">
    <source>
        <dbReference type="ARBA" id="ARBA00023137"/>
    </source>
</evidence>
<dbReference type="SMART" id="SM00219">
    <property type="entry name" value="TyrKc"/>
    <property type="match status" value="2"/>
</dbReference>
<dbReference type="InterPro" id="IPR041046">
    <property type="entry name" value="FERM_F2"/>
</dbReference>
<dbReference type="GO" id="GO:0005829">
    <property type="term" value="C:cytosol"/>
    <property type="evidence" value="ECO:0007669"/>
    <property type="project" value="TreeGrafter"/>
</dbReference>
<dbReference type="PANTHER" id="PTHR45807:SF2">
    <property type="entry name" value="TYROSINE-PROTEIN KINASE"/>
    <property type="match status" value="1"/>
</dbReference>
<dbReference type="GeneTree" id="ENSGT00940000155640"/>
<dbReference type="GO" id="GO:0050867">
    <property type="term" value="P:positive regulation of cell activation"/>
    <property type="evidence" value="ECO:0007669"/>
    <property type="project" value="UniProtKB-ARBA"/>
</dbReference>
<evidence type="ECO:0000256" key="10">
    <source>
        <dbReference type="ARBA" id="ARBA00022840"/>
    </source>
</evidence>
<keyword evidence="7" id="KW-0677">Repeat</keyword>
<dbReference type="Proteomes" id="UP000265140">
    <property type="component" value="Chromosome 14"/>
</dbReference>
<dbReference type="InterPro" id="IPR000299">
    <property type="entry name" value="FERM_domain"/>
</dbReference>
<dbReference type="InterPro" id="IPR017441">
    <property type="entry name" value="Protein_kinase_ATP_BS"/>
</dbReference>
<evidence type="ECO:0000259" key="20">
    <source>
        <dbReference type="PROSITE" id="PS50057"/>
    </source>
</evidence>
<accession>A0A6Q2Y7B2</accession>
<dbReference type="Pfam" id="PF18379">
    <property type="entry name" value="FERM_F1"/>
    <property type="match status" value="1"/>
</dbReference>
<keyword evidence="15" id="KW-0539">Nucleus</keyword>
<dbReference type="FunFam" id="3.30.200.20:FF:000135">
    <property type="entry name" value="Tyrosine-protein kinase"/>
    <property type="match status" value="1"/>
</dbReference>
<dbReference type="SUPFAM" id="SSF50729">
    <property type="entry name" value="PH domain-like"/>
    <property type="match status" value="1"/>
</dbReference>
<dbReference type="SUPFAM" id="SSF47031">
    <property type="entry name" value="Second domain of FERM"/>
    <property type="match status" value="1"/>
</dbReference>
<feature type="binding site" evidence="18">
    <location>
        <position position="686"/>
    </location>
    <ligand>
        <name>ATP</name>
        <dbReference type="ChEBI" id="CHEBI:30616"/>
    </ligand>
</feature>
<dbReference type="GO" id="GO:0005634">
    <property type="term" value="C:nucleus"/>
    <property type="evidence" value="ECO:0007669"/>
    <property type="project" value="UniProtKB-SubCell"/>
</dbReference>
<evidence type="ECO:0000313" key="22">
    <source>
        <dbReference type="Proteomes" id="UP000265140"/>
    </source>
</evidence>
<reference evidence="22" key="1">
    <citation type="journal article" date="2014" name="PLoS ONE">
        <title>The genome and linkage map of the northern pike (Esox lucius): conserved synteny revealed between the salmonid sister group and the Neoteleostei.</title>
        <authorList>
            <person name="Rondeau E.B."/>
            <person name="Minkley D.R."/>
            <person name="Leong J.S."/>
            <person name="Messmer A.M."/>
            <person name="Jantzen J.R."/>
            <person name="von Schalburg K.R."/>
            <person name="Lemon C."/>
            <person name="Bird N.H."/>
            <person name="Koop B.F."/>
        </authorList>
    </citation>
    <scope>NUCLEOTIDE SEQUENCE</scope>
</reference>
<feature type="domain" description="Protein kinase" evidence="19">
    <location>
        <begin position="349"/>
        <end position="613"/>
    </location>
</feature>
<dbReference type="GO" id="GO:0019221">
    <property type="term" value="P:cytokine-mediated signaling pathway"/>
    <property type="evidence" value="ECO:0007669"/>
    <property type="project" value="TreeGrafter"/>
</dbReference>
<dbReference type="FunFam" id="1.10.510.10:FF:000114">
    <property type="entry name" value="Tyrosine-protein kinase JAK2"/>
    <property type="match status" value="1"/>
</dbReference>
<keyword evidence="10 18" id="KW-0067">ATP-binding</keyword>
<organism evidence="21 22">
    <name type="scientific">Esox lucius</name>
    <name type="common">Northern pike</name>
    <dbReference type="NCBI Taxonomy" id="8010"/>
    <lineage>
        <taxon>Eukaryota</taxon>
        <taxon>Metazoa</taxon>
        <taxon>Chordata</taxon>
        <taxon>Craniata</taxon>
        <taxon>Vertebrata</taxon>
        <taxon>Euteleostomi</taxon>
        <taxon>Actinopterygii</taxon>
        <taxon>Neopterygii</taxon>
        <taxon>Teleostei</taxon>
        <taxon>Protacanthopterygii</taxon>
        <taxon>Esociformes</taxon>
        <taxon>Esocidae</taxon>
        <taxon>Esox</taxon>
    </lineage>
</organism>
<evidence type="ECO:0000259" key="19">
    <source>
        <dbReference type="PROSITE" id="PS50011"/>
    </source>
</evidence>
<dbReference type="GO" id="GO:0030154">
    <property type="term" value="P:cell differentiation"/>
    <property type="evidence" value="ECO:0007669"/>
    <property type="project" value="TreeGrafter"/>
</dbReference>
<dbReference type="FunFam" id="2.30.29.30:FF:000177">
    <property type="entry name" value="Tyrosine-protein kinase"/>
    <property type="match status" value="1"/>
</dbReference>
<dbReference type="InterPro" id="IPR000719">
    <property type="entry name" value="Prot_kinase_dom"/>
</dbReference>
<dbReference type="GO" id="GO:0022407">
    <property type="term" value="P:regulation of cell-cell adhesion"/>
    <property type="evidence" value="ECO:0007669"/>
    <property type="project" value="UniProtKB-ARBA"/>
</dbReference>
<dbReference type="GO" id="GO:0035556">
    <property type="term" value="P:intracellular signal transduction"/>
    <property type="evidence" value="ECO:0007669"/>
    <property type="project" value="TreeGrafter"/>
</dbReference>
<dbReference type="PROSITE" id="PS50011">
    <property type="entry name" value="PROTEIN_KINASE_DOM"/>
    <property type="match status" value="2"/>
</dbReference>
<dbReference type="Pfam" id="PF17887">
    <property type="entry name" value="Jak1_Phl"/>
    <property type="match status" value="1"/>
</dbReference>
<dbReference type="PROSITE" id="PS00109">
    <property type="entry name" value="PROTEIN_KINASE_TYR"/>
    <property type="match status" value="1"/>
</dbReference>
<evidence type="ECO:0000256" key="7">
    <source>
        <dbReference type="ARBA" id="ARBA00022737"/>
    </source>
</evidence>
<dbReference type="Gene3D" id="1.10.510.10">
    <property type="entry name" value="Transferase(Phosphotransferase) domain 1"/>
    <property type="match status" value="2"/>
</dbReference>
<dbReference type="GO" id="GO:0140546">
    <property type="term" value="P:defense response to symbiont"/>
    <property type="evidence" value="ECO:0007669"/>
    <property type="project" value="UniProtKB-ARBA"/>
</dbReference>
<comment type="subcellular location">
    <subcellularLocation>
        <location evidence="2">Endomembrane system</location>
        <topology evidence="2">Peripheral membrane protein</topology>
    </subcellularLocation>
    <subcellularLocation>
        <location evidence="1">Nucleus</location>
    </subcellularLocation>
</comment>
<dbReference type="InterPro" id="IPR037838">
    <property type="entry name" value="JAK2_FERM_C-lobe"/>
</dbReference>
<reference evidence="21" key="4">
    <citation type="submission" date="2025-09" db="UniProtKB">
        <authorList>
            <consortium name="Ensembl"/>
        </authorList>
    </citation>
    <scope>IDENTIFICATION</scope>
</reference>
<dbReference type="InterPro" id="IPR035963">
    <property type="entry name" value="FERM_2"/>
</dbReference>
<feature type="domain" description="FERM" evidence="20">
    <location>
        <begin position="1"/>
        <end position="291"/>
    </location>
</feature>
<keyword evidence="8 18" id="KW-0547">Nucleotide-binding</keyword>
<sequence length="914" mass="105517">MYCNLFGLMRESDHMWLPPNHVLNLDKSANESLLFRVRFYFSEWYYSGRSDSHRYGVNKGLESPIIDDTVMFYLFAQWRSDFVNGWVSIPMTHETQEECLGMAVLDMMRVAKESSQSPVDIYYDTSYKLFLPKDMRTCIQKYHYVTRKRIRHRFKKFIQQFSQCKATVRDLKLKYLVNLESLQPAFYSESFQVTEPSAGEVTIVVTGNNGIQWSKGNSVETDEGLQAYCDFPEVIDISIKQANKDGSIESRIVTINRQDNQTLELEFHSLSEALSFVSLVDGYYRLTADAHHYLCKETAPPRLLEAIQSYCHGPVSMDFAINKLRRSGNHKGLYILRSSPKDYNKYFLSFVKDSLGQGTFTKIFCGVRKELGDYGEIHQMDVIVKILERAHRNYSESFFEAASMMSQLSHKHLLLNYGVCVCGEENMMVQEYGKFGSLDMYLKKNKSSVNITWKLEVAKQLAWAMHYLEDKSIIHGNVCAKNVLLIREEDRKGGNPPFIKLSDPGISITVLPKDVLVERIPWVPPECIEEPRDLTLATDKWAFGTTLWEICSGGDKPLCTLDCSKKRLFYEDRHQLPAPKWTELANLINSCMDYEPTNRPCFKAVIRDLNSLFTPDYELLVESDMVPNRTRGFGFPGAFENQDPTVFEERHLIFLKQLGKGNFGSVEMCRYDPQQDNTGEVVAVKKLQHSTAEHLRDFEREIEILKSLQHDNIVKYKGVCYSAGRRNLRLIMEYLPHGSLRDYLIKNKDCFDYKKLLHYASQICKGMDYLANKRYIHRDLATRNILVESEFRVKIGDFGLTKVLPQDKEYYTVREPGESPIFWYAPESLTESKFSVASDVWSFGVVLYELFTHSDKNCSPPAVFMDQMGSDRQGQMIVYHLIDLLKRGYRLPSPKDCTEEVSLSCLSVCISDCH</sequence>
<dbReference type="Bgee" id="ENSELUG00000007410">
    <property type="expression patterns" value="Expressed in head kidney and 15 other cell types or tissues"/>
</dbReference>
<evidence type="ECO:0000313" key="21">
    <source>
        <dbReference type="Ensembl" id="ENSELUP00000061859.2"/>
    </source>
</evidence>
<evidence type="ECO:0000256" key="16">
    <source>
        <dbReference type="ARBA" id="ARBA00031596"/>
    </source>
</evidence>
<dbReference type="CDD" id="cd14473">
    <property type="entry name" value="FERM_B-lobe"/>
    <property type="match status" value="1"/>
</dbReference>
<dbReference type="PRINTS" id="PR00109">
    <property type="entry name" value="TYRKINASE"/>
</dbReference>
<dbReference type="GO" id="GO:0012505">
    <property type="term" value="C:endomembrane system"/>
    <property type="evidence" value="ECO:0007669"/>
    <property type="project" value="UniProtKB-SubCell"/>
</dbReference>
<reference evidence="21" key="2">
    <citation type="submission" date="2020-02" db="EMBL/GenBank/DDBJ databases">
        <title>Esox lucius (northern pike) genome, fEsoLuc1, primary haplotype.</title>
        <authorList>
            <person name="Myers G."/>
            <person name="Karagic N."/>
            <person name="Meyer A."/>
            <person name="Pippel M."/>
            <person name="Reichard M."/>
            <person name="Winkler S."/>
            <person name="Tracey A."/>
            <person name="Sims Y."/>
            <person name="Howe K."/>
            <person name="Rhie A."/>
            <person name="Formenti G."/>
            <person name="Durbin R."/>
            <person name="Fedrigo O."/>
            <person name="Jarvis E.D."/>
        </authorList>
    </citation>
    <scope>NUCLEOTIDE SEQUENCE [LARGE SCALE GENOMIC DNA]</scope>
</reference>
<dbReference type="InterPro" id="IPR041381">
    <property type="entry name" value="JAK1-3/TYK2_PHL_dom"/>
</dbReference>
<dbReference type="GO" id="GO:0002376">
    <property type="term" value="P:immune system process"/>
    <property type="evidence" value="ECO:0007669"/>
    <property type="project" value="UniProtKB-ARBA"/>
</dbReference>
<evidence type="ECO:0000256" key="2">
    <source>
        <dbReference type="ARBA" id="ARBA00004184"/>
    </source>
</evidence>
<dbReference type="InterPro" id="IPR001245">
    <property type="entry name" value="Ser-Thr/Tyr_kinase_cat_dom"/>
</dbReference>
<dbReference type="GO" id="GO:1902533">
    <property type="term" value="P:positive regulation of intracellular signal transduction"/>
    <property type="evidence" value="ECO:0007669"/>
    <property type="project" value="UniProtKB-ARBA"/>
</dbReference>
<dbReference type="GO" id="GO:0004715">
    <property type="term" value="F:non-membrane spanning protein tyrosine kinase activity"/>
    <property type="evidence" value="ECO:0007669"/>
    <property type="project" value="UniProtKB-EC"/>
</dbReference>
<dbReference type="GO" id="GO:0001819">
    <property type="term" value="P:positive regulation of cytokine production"/>
    <property type="evidence" value="ECO:0007669"/>
    <property type="project" value="UniProtKB-ARBA"/>
</dbReference>
<dbReference type="PROSITE" id="PS50057">
    <property type="entry name" value="FERM_3"/>
    <property type="match status" value="1"/>
</dbReference>
<dbReference type="InterPro" id="IPR036860">
    <property type="entry name" value="SH2_dom_sf"/>
</dbReference>
<feature type="domain" description="Protein kinase" evidence="19">
    <location>
        <begin position="652"/>
        <end position="914"/>
    </location>
</feature>
<keyword evidence="12" id="KW-0727">SH2 domain</keyword>
<reference evidence="21" key="3">
    <citation type="submission" date="2025-08" db="UniProtKB">
        <authorList>
            <consortium name="Ensembl"/>
        </authorList>
    </citation>
    <scope>IDENTIFICATION</scope>
</reference>
<proteinExistence type="predicted"/>
<evidence type="ECO:0000256" key="5">
    <source>
        <dbReference type="ARBA" id="ARBA00022553"/>
    </source>
</evidence>
<evidence type="ECO:0000256" key="8">
    <source>
        <dbReference type="ARBA" id="ARBA00022741"/>
    </source>
</evidence>
<evidence type="ECO:0000256" key="17">
    <source>
        <dbReference type="ARBA" id="ARBA00051245"/>
    </source>
</evidence>
<dbReference type="GO" id="GO:0005131">
    <property type="term" value="F:growth hormone receptor binding"/>
    <property type="evidence" value="ECO:0007669"/>
    <property type="project" value="TreeGrafter"/>
</dbReference>
<keyword evidence="22" id="KW-1185">Reference proteome</keyword>
<dbReference type="Gene3D" id="3.30.200.20">
    <property type="entry name" value="Phosphorylase Kinase, domain 1"/>
    <property type="match status" value="2"/>
</dbReference>
<evidence type="ECO:0000256" key="13">
    <source>
        <dbReference type="ARBA" id="ARBA00023136"/>
    </source>
</evidence>